<keyword evidence="3" id="KW-0564">Palmitate</keyword>
<evidence type="ECO:0000256" key="2">
    <source>
        <dbReference type="ARBA" id="ARBA00023136"/>
    </source>
</evidence>
<dbReference type="EMBL" id="SMAI01000007">
    <property type="protein sequence ID" value="TCT04289.1"/>
    <property type="molecule type" value="Genomic_DNA"/>
</dbReference>
<name>A0A4R3LWX6_9HYPH</name>
<accession>A0A4R3LWX6</accession>
<keyword evidence="4" id="KW-0449">Lipoprotein</keyword>
<reference evidence="7 8" key="1">
    <citation type="submission" date="2019-03" db="EMBL/GenBank/DDBJ databases">
        <title>Genomic Encyclopedia of Type Strains, Phase IV (KMG-IV): sequencing the most valuable type-strain genomes for metagenomic binning, comparative biology and taxonomic classification.</title>
        <authorList>
            <person name="Goeker M."/>
        </authorList>
    </citation>
    <scope>NUCLEOTIDE SEQUENCE [LARGE SCALE GENOMIC DNA]</scope>
    <source>
        <strain evidence="7 8">DSM 9035</strain>
    </source>
</reference>
<organism evidence="7 8">
    <name type="scientific">Aquabacter spiritensis</name>
    <dbReference type="NCBI Taxonomy" id="933073"/>
    <lineage>
        <taxon>Bacteria</taxon>
        <taxon>Pseudomonadati</taxon>
        <taxon>Pseudomonadota</taxon>
        <taxon>Alphaproteobacteria</taxon>
        <taxon>Hyphomicrobiales</taxon>
        <taxon>Xanthobacteraceae</taxon>
        <taxon>Aquabacter</taxon>
    </lineage>
</organism>
<evidence type="ECO:0000256" key="3">
    <source>
        <dbReference type="ARBA" id="ARBA00023139"/>
    </source>
</evidence>
<dbReference type="Pfam" id="PF09864">
    <property type="entry name" value="MliC"/>
    <property type="match status" value="1"/>
</dbReference>
<dbReference type="InterPro" id="IPR018660">
    <property type="entry name" value="MliC"/>
</dbReference>
<evidence type="ECO:0000313" key="7">
    <source>
        <dbReference type="EMBL" id="TCT04289.1"/>
    </source>
</evidence>
<dbReference type="InterPro" id="IPR036328">
    <property type="entry name" value="MliC_sf"/>
</dbReference>
<feature type="domain" description="C-type lysozyme inhibitor" evidence="6">
    <location>
        <begin position="40"/>
        <end position="106"/>
    </location>
</feature>
<comment type="caution">
    <text evidence="7">The sequence shown here is derived from an EMBL/GenBank/DDBJ whole genome shotgun (WGS) entry which is preliminary data.</text>
</comment>
<evidence type="ECO:0000259" key="6">
    <source>
        <dbReference type="Pfam" id="PF09864"/>
    </source>
</evidence>
<keyword evidence="1 5" id="KW-0732">Signal</keyword>
<evidence type="ECO:0000313" key="8">
    <source>
        <dbReference type="Proteomes" id="UP000294664"/>
    </source>
</evidence>
<feature type="chain" id="PRO_5020540405" evidence="5">
    <location>
        <begin position="21"/>
        <end position="117"/>
    </location>
</feature>
<evidence type="ECO:0000256" key="4">
    <source>
        <dbReference type="ARBA" id="ARBA00023288"/>
    </source>
</evidence>
<evidence type="ECO:0000256" key="1">
    <source>
        <dbReference type="ARBA" id="ARBA00022729"/>
    </source>
</evidence>
<keyword evidence="8" id="KW-1185">Reference proteome</keyword>
<proteinExistence type="predicted"/>
<protein>
    <submittedName>
        <fullName evidence="7">Membrane-bound inhibitor of C-type lysozyme</fullName>
    </submittedName>
</protein>
<dbReference type="AlphaFoldDB" id="A0A4R3LWX6"/>
<evidence type="ECO:0000256" key="5">
    <source>
        <dbReference type="SAM" id="SignalP"/>
    </source>
</evidence>
<feature type="signal peptide" evidence="5">
    <location>
        <begin position="1"/>
        <end position="20"/>
    </location>
</feature>
<dbReference type="SUPFAM" id="SSF141488">
    <property type="entry name" value="YdhA-like"/>
    <property type="match status" value="1"/>
</dbReference>
<sequence length="117" mass="12201">MKTILFASAALAVATLPAHAETIVLPIPKGTKVQSLKASYQCVGLGPVTVDYINAGDVALALLPVDGKPLVFVNVLAASGARYAAGPYVWWTNGTTAALHDLRKGEEAAPIQCSERQ</sequence>
<dbReference type="Gene3D" id="2.40.128.200">
    <property type="match status" value="1"/>
</dbReference>
<dbReference type="RefSeq" id="WP_245504674.1">
    <property type="nucleotide sequence ID" value="NZ_SMAI01000007.1"/>
</dbReference>
<dbReference type="Proteomes" id="UP000294664">
    <property type="component" value="Unassembled WGS sequence"/>
</dbReference>
<keyword evidence="2" id="KW-0472">Membrane</keyword>
<gene>
    <name evidence="7" type="ORF">EDC64_107106</name>
</gene>